<reference evidence="8 9" key="2">
    <citation type="submission" date="2018-06" db="EMBL/GenBank/DDBJ databases">
        <title>Metagenomic assembly of (sub)arctic Cyanobacteria and their associated microbiome from non-axenic cultures.</title>
        <authorList>
            <person name="Baurain D."/>
        </authorList>
    </citation>
    <scope>NUCLEOTIDE SEQUENCE [LARGE SCALE GENOMIC DNA]</scope>
    <source>
        <strain evidence="8">ULC129bin1</strain>
    </source>
</reference>
<feature type="active site" evidence="5">
    <location>
        <position position="541"/>
    </location>
</feature>
<feature type="binding site" evidence="4">
    <location>
        <position position="469"/>
    </location>
    <ligand>
        <name>S-adenosyl-L-methionine</name>
        <dbReference type="ChEBI" id="CHEBI:59789"/>
    </ligand>
</feature>
<dbReference type="Pfam" id="PF01938">
    <property type="entry name" value="TRAM"/>
    <property type="match status" value="1"/>
</dbReference>
<reference evidence="9" key="1">
    <citation type="submission" date="2018-04" db="EMBL/GenBank/DDBJ databases">
        <authorList>
            <person name="Cornet L."/>
        </authorList>
    </citation>
    <scope>NUCLEOTIDE SEQUENCE [LARGE SCALE GENOMIC DNA]</scope>
</reference>
<evidence type="ECO:0000256" key="2">
    <source>
        <dbReference type="ARBA" id="ARBA00022679"/>
    </source>
</evidence>
<dbReference type="AlphaFoldDB" id="A0A2W4UH85"/>
<evidence type="ECO:0000256" key="4">
    <source>
        <dbReference type="PROSITE-ProRule" id="PRU01024"/>
    </source>
</evidence>
<evidence type="ECO:0000256" key="1">
    <source>
        <dbReference type="ARBA" id="ARBA00022603"/>
    </source>
</evidence>
<dbReference type="InterPro" id="IPR029063">
    <property type="entry name" value="SAM-dependent_MTases_sf"/>
</dbReference>
<dbReference type="PROSITE" id="PS50926">
    <property type="entry name" value="TRAM"/>
    <property type="match status" value="1"/>
</dbReference>
<evidence type="ECO:0000256" key="6">
    <source>
        <dbReference type="SAM" id="MobiDB-lite"/>
    </source>
</evidence>
<dbReference type="InterPro" id="IPR012340">
    <property type="entry name" value="NA-bd_OB-fold"/>
</dbReference>
<feature type="compositionally biased region" description="Polar residues" evidence="6">
    <location>
        <begin position="13"/>
        <end position="37"/>
    </location>
</feature>
<feature type="binding site" evidence="4">
    <location>
        <position position="448"/>
    </location>
    <ligand>
        <name>S-adenosyl-L-methionine</name>
        <dbReference type="ChEBI" id="CHEBI:59789"/>
    </ligand>
</feature>
<evidence type="ECO:0000259" key="7">
    <source>
        <dbReference type="PROSITE" id="PS50926"/>
    </source>
</evidence>
<dbReference type="PANTHER" id="PTHR11061">
    <property type="entry name" value="RNA M5U METHYLTRANSFERASE"/>
    <property type="match status" value="1"/>
</dbReference>
<dbReference type="FunFam" id="3.40.50.150:FF:000009">
    <property type="entry name" value="23S rRNA (Uracil(1939)-C(5))-methyltransferase RlmD"/>
    <property type="match status" value="1"/>
</dbReference>
<sequence>MPTSKNASEEAQLENTETLESTDTQSVWPTSPATSKPATVEPADESQPAAHQPVKHRSVTYKSQPKSSLNKSQPATRIPAPRITEKPKTKNLKIKNLKTEQHKLEQPKTEKPKTEKLKTEKPKTDEVWPETAPEPKWQEGEIIKLAITDLSNTGDGVGRWENRVVFVPNTVPGDEMRVKLTKVKATHGFGIPAGIVTASPDRVRPACIVADKCGGCQWQAVSYEAQLAAKHRLVTDALARIGKMEDVAVDPVMAAERQLNYRNKATYPVVKSQIKTVKAGYYRRGSHTVVNLNQCPVQDERLDPLLAEVKQDIQDREWKIYDEHHHKGHIKHLSLRVGQRTGQILLTLVSRSVKLKGIHEQAQQWLERYPNVVGVLVNLNWQKTNAIFGPETYPIAGKSYLEEEFAGLTFQIQPTTFFQVNTTQAERLLAEVQRELALTGEEVIVDAYCGVGTFTLPLAKQAKHCIGLESFTASVTQAEKNAAQNGIENVSFVIGDVGATLPNVEMLPDIVMMDPPRKGCEPDVLEALRAMKPPRIVYISCNPATLARDLKALCEDGAYRIARIQPADFFPQTSHVECAAFLVAS</sequence>
<dbReference type="Gene3D" id="2.40.50.140">
    <property type="entry name" value="Nucleic acid-binding proteins"/>
    <property type="match status" value="1"/>
</dbReference>
<evidence type="ECO:0000256" key="5">
    <source>
        <dbReference type="PROSITE-ProRule" id="PRU10015"/>
    </source>
</evidence>
<dbReference type="PROSITE" id="PS01230">
    <property type="entry name" value="TRMA_1"/>
    <property type="match status" value="1"/>
</dbReference>
<feature type="region of interest" description="Disordered" evidence="6">
    <location>
        <begin position="1"/>
        <end position="133"/>
    </location>
</feature>
<dbReference type="SUPFAM" id="SSF53335">
    <property type="entry name" value="S-adenosyl-L-methionine-dependent methyltransferases"/>
    <property type="match status" value="1"/>
</dbReference>
<dbReference type="Pfam" id="PF05958">
    <property type="entry name" value="tRNA_U5-meth_tr"/>
    <property type="match status" value="2"/>
</dbReference>
<dbReference type="InterPro" id="IPR002792">
    <property type="entry name" value="TRAM_dom"/>
</dbReference>
<feature type="compositionally biased region" description="Basic and acidic residues" evidence="6">
    <location>
        <begin position="97"/>
        <end position="126"/>
    </location>
</feature>
<evidence type="ECO:0000313" key="9">
    <source>
        <dbReference type="Proteomes" id="UP000249354"/>
    </source>
</evidence>
<feature type="binding site" evidence="4">
    <location>
        <position position="419"/>
    </location>
    <ligand>
        <name>S-adenosyl-L-methionine</name>
        <dbReference type="ChEBI" id="CHEBI:59789"/>
    </ligand>
</feature>
<feature type="active site" description="Nucleophile" evidence="4">
    <location>
        <position position="541"/>
    </location>
</feature>
<keyword evidence="2 4" id="KW-0808">Transferase</keyword>
<organism evidence="8 9">
    <name type="scientific">Leptolyngbya foveolarum</name>
    <dbReference type="NCBI Taxonomy" id="47253"/>
    <lineage>
        <taxon>Bacteria</taxon>
        <taxon>Bacillati</taxon>
        <taxon>Cyanobacteriota</taxon>
        <taxon>Cyanophyceae</taxon>
        <taxon>Leptolyngbyales</taxon>
        <taxon>Leptolyngbyaceae</taxon>
        <taxon>Leptolyngbya group</taxon>
        <taxon>Leptolyngbya</taxon>
    </lineage>
</organism>
<dbReference type="CDD" id="cd02440">
    <property type="entry name" value="AdoMet_MTases"/>
    <property type="match status" value="1"/>
</dbReference>
<feature type="domain" description="TRAM" evidence="7">
    <location>
        <begin position="136"/>
        <end position="194"/>
    </location>
</feature>
<comment type="similarity">
    <text evidence="4">Belongs to the class I-like SAM-binding methyltransferase superfamily. RNA M5U methyltransferase family.</text>
</comment>
<keyword evidence="1 4" id="KW-0489">Methyltransferase</keyword>
<accession>A0A2W4UH85</accession>
<proteinExistence type="inferred from homology"/>
<dbReference type="SUPFAM" id="SSF50249">
    <property type="entry name" value="Nucleic acid-binding proteins"/>
    <property type="match status" value="1"/>
</dbReference>
<dbReference type="PANTHER" id="PTHR11061:SF30">
    <property type="entry name" value="TRNA (URACIL(54)-C(5))-METHYLTRANSFERASE"/>
    <property type="match status" value="1"/>
</dbReference>
<dbReference type="Gene3D" id="3.40.50.150">
    <property type="entry name" value="Vaccinia Virus protein VP39"/>
    <property type="match status" value="1"/>
</dbReference>
<gene>
    <name evidence="8" type="ORF">DCF25_09415</name>
</gene>
<keyword evidence="3 4" id="KW-0949">S-adenosyl-L-methionine</keyword>
<feature type="compositionally biased region" description="Polar residues" evidence="6">
    <location>
        <begin position="60"/>
        <end position="75"/>
    </location>
</feature>
<feature type="binding site" evidence="4">
    <location>
        <position position="514"/>
    </location>
    <ligand>
        <name>S-adenosyl-L-methionine</name>
        <dbReference type="ChEBI" id="CHEBI:59789"/>
    </ligand>
</feature>
<dbReference type="GO" id="GO:0070041">
    <property type="term" value="F:rRNA (uridine-C5-)-methyltransferase activity"/>
    <property type="evidence" value="ECO:0007669"/>
    <property type="project" value="TreeGrafter"/>
</dbReference>
<dbReference type="InterPro" id="IPR030390">
    <property type="entry name" value="MeTrfase_TrmA_AS"/>
</dbReference>
<dbReference type="GO" id="GO:0070475">
    <property type="term" value="P:rRNA base methylation"/>
    <property type="evidence" value="ECO:0007669"/>
    <property type="project" value="TreeGrafter"/>
</dbReference>
<evidence type="ECO:0000313" key="8">
    <source>
        <dbReference type="EMBL" id="PZO18627.1"/>
    </source>
</evidence>
<protein>
    <submittedName>
        <fullName evidence="8">23S rRNA (Uracil(1939)-C(5))-methyltransferase RlmD</fullName>
    </submittedName>
</protein>
<dbReference type="PROSITE" id="PS51687">
    <property type="entry name" value="SAM_MT_RNA_M5U"/>
    <property type="match status" value="1"/>
</dbReference>
<comment type="caution">
    <text evidence="8">The sequence shown here is derived from an EMBL/GenBank/DDBJ whole genome shotgun (WGS) entry which is preliminary data.</text>
</comment>
<dbReference type="FunFam" id="2.40.50.1070:FF:000003">
    <property type="entry name" value="23S rRNA (Uracil-5-)-methyltransferase RumA"/>
    <property type="match status" value="1"/>
</dbReference>
<dbReference type="InterPro" id="IPR010280">
    <property type="entry name" value="U5_MeTrfase_fam"/>
</dbReference>
<dbReference type="NCBIfam" id="TIGR00479">
    <property type="entry name" value="rumA"/>
    <property type="match status" value="1"/>
</dbReference>
<dbReference type="Gene3D" id="2.40.50.1070">
    <property type="match status" value="1"/>
</dbReference>
<dbReference type="EMBL" id="QBMC01000052">
    <property type="protein sequence ID" value="PZO18627.1"/>
    <property type="molecule type" value="Genomic_DNA"/>
</dbReference>
<dbReference type="Proteomes" id="UP000249354">
    <property type="component" value="Unassembled WGS sequence"/>
</dbReference>
<evidence type="ECO:0000256" key="3">
    <source>
        <dbReference type="ARBA" id="ARBA00022691"/>
    </source>
</evidence>
<name>A0A2W4UH85_9CYAN</name>